<organism evidence="2">
    <name type="scientific">Ixodes ricinus</name>
    <name type="common">Common tick</name>
    <name type="synonym">Acarus ricinus</name>
    <dbReference type="NCBI Taxonomy" id="34613"/>
    <lineage>
        <taxon>Eukaryota</taxon>
        <taxon>Metazoa</taxon>
        <taxon>Ecdysozoa</taxon>
        <taxon>Arthropoda</taxon>
        <taxon>Chelicerata</taxon>
        <taxon>Arachnida</taxon>
        <taxon>Acari</taxon>
        <taxon>Parasitiformes</taxon>
        <taxon>Ixodida</taxon>
        <taxon>Ixodoidea</taxon>
        <taxon>Ixodidae</taxon>
        <taxon>Ixodinae</taxon>
        <taxon>Ixodes</taxon>
    </lineage>
</organism>
<feature type="chain" id="PRO_5005518754" evidence="1">
    <location>
        <begin position="25"/>
        <end position="120"/>
    </location>
</feature>
<dbReference type="AlphaFoldDB" id="A0A0K8RN33"/>
<evidence type="ECO:0000256" key="1">
    <source>
        <dbReference type="SAM" id="SignalP"/>
    </source>
</evidence>
<dbReference type="EMBL" id="GADI01001839">
    <property type="protein sequence ID" value="JAA71969.1"/>
    <property type="molecule type" value="mRNA"/>
</dbReference>
<evidence type="ECO:0000313" key="2">
    <source>
        <dbReference type="EMBL" id="JAA71969.1"/>
    </source>
</evidence>
<accession>A0A0K8RN33</accession>
<reference evidence="2" key="1">
    <citation type="submission" date="2012-12" db="EMBL/GenBank/DDBJ databases">
        <title>Identification and characterization of a phenylalanine ammonia-lyase gene family in Isatis indigotica Fort.</title>
        <authorList>
            <person name="Liu Q."/>
            <person name="Chen J."/>
            <person name="Zhou X."/>
            <person name="Di P."/>
            <person name="Xiao Y."/>
            <person name="Xuan H."/>
            <person name="Zhang L."/>
            <person name="Chen W."/>
        </authorList>
    </citation>
    <scope>NUCLEOTIDE SEQUENCE</scope>
    <source>
        <tissue evidence="2">Salivary gland</tissue>
    </source>
</reference>
<sequence>MLPISKMELVVFAVVLILPALLRGGFLSGTGINDCMEILADCGEMKCLLEGSGNFREVDPHSCTVICEGPTWHPLPRGICSEGGINCSTSVREGLSNWHYKLEHALHEVLTKKCPSFLKK</sequence>
<protein>
    <submittedName>
        <fullName evidence="2">Putative ixodes 10 kDa peptide protein</fullName>
    </submittedName>
</protein>
<proteinExistence type="evidence at transcript level"/>
<keyword evidence="1" id="KW-0732">Signal</keyword>
<feature type="signal peptide" evidence="1">
    <location>
        <begin position="1"/>
        <end position="24"/>
    </location>
</feature>
<name>A0A0K8RN33_IXORI</name>